<name>A0A8J3MR92_9CHLR</name>
<protein>
    <recommendedName>
        <fullName evidence="1">FAD-binding domain-containing protein</fullName>
    </recommendedName>
</protein>
<comment type="caution">
    <text evidence="2">The sequence shown here is derived from an EMBL/GenBank/DDBJ whole genome shotgun (WGS) entry which is preliminary data.</text>
</comment>
<dbReference type="Proteomes" id="UP000612362">
    <property type="component" value="Unassembled WGS sequence"/>
</dbReference>
<dbReference type="AlphaFoldDB" id="A0A8J3MR92"/>
<keyword evidence="3" id="KW-1185">Reference proteome</keyword>
<dbReference type="PANTHER" id="PTHR43422">
    <property type="entry name" value="THIAMINE THIAZOLE SYNTHASE"/>
    <property type="match status" value="1"/>
</dbReference>
<evidence type="ECO:0000259" key="1">
    <source>
        <dbReference type="Pfam" id="PF01494"/>
    </source>
</evidence>
<proteinExistence type="predicted"/>
<dbReference type="RefSeq" id="WP_220195149.1">
    <property type="nucleotide sequence ID" value="NZ_BNJF01000002.1"/>
</dbReference>
<dbReference type="PANTHER" id="PTHR43422:SF3">
    <property type="entry name" value="THIAMINE THIAZOLE SYNTHASE"/>
    <property type="match status" value="1"/>
</dbReference>
<dbReference type="SUPFAM" id="SSF51905">
    <property type="entry name" value="FAD/NAD(P)-binding domain"/>
    <property type="match status" value="1"/>
</dbReference>
<dbReference type="InterPro" id="IPR002938">
    <property type="entry name" value="FAD-bd"/>
</dbReference>
<dbReference type="GO" id="GO:0071949">
    <property type="term" value="F:FAD binding"/>
    <property type="evidence" value="ECO:0007669"/>
    <property type="project" value="InterPro"/>
</dbReference>
<dbReference type="Pfam" id="PF01494">
    <property type="entry name" value="FAD_binding_3"/>
    <property type="match status" value="1"/>
</dbReference>
<dbReference type="InterPro" id="IPR036188">
    <property type="entry name" value="FAD/NAD-bd_sf"/>
</dbReference>
<evidence type="ECO:0000313" key="3">
    <source>
        <dbReference type="Proteomes" id="UP000612362"/>
    </source>
</evidence>
<evidence type="ECO:0000313" key="2">
    <source>
        <dbReference type="EMBL" id="GHO45717.1"/>
    </source>
</evidence>
<gene>
    <name evidence="2" type="ORF">KSX_38800</name>
</gene>
<organism evidence="2 3">
    <name type="scientific">Ktedonospora formicarum</name>
    <dbReference type="NCBI Taxonomy" id="2778364"/>
    <lineage>
        <taxon>Bacteria</taxon>
        <taxon>Bacillati</taxon>
        <taxon>Chloroflexota</taxon>
        <taxon>Ktedonobacteria</taxon>
        <taxon>Ktedonobacterales</taxon>
        <taxon>Ktedonobacteraceae</taxon>
        <taxon>Ktedonospora</taxon>
    </lineage>
</organism>
<reference evidence="2" key="1">
    <citation type="submission" date="2020-10" db="EMBL/GenBank/DDBJ databases">
        <title>Taxonomic study of unclassified bacteria belonging to the class Ktedonobacteria.</title>
        <authorList>
            <person name="Yabe S."/>
            <person name="Wang C.M."/>
            <person name="Zheng Y."/>
            <person name="Sakai Y."/>
            <person name="Cavaletti L."/>
            <person name="Monciardini P."/>
            <person name="Donadio S."/>
        </authorList>
    </citation>
    <scope>NUCLEOTIDE SEQUENCE</scope>
    <source>
        <strain evidence="2">SOSP1-1</strain>
    </source>
</reference>
<sequence length="451" mass="50426">MGTPQAFHVHRLLPRGKVILERLFPGYIDDLPSVGGYPILKKTARMVKKWGVFQSFQPEKDVSCSRALLEQTIRQRVQILPGVRILEGQEVLGLRISTDNAAITGITLRPRGEIDQHATITAELVIDASGRTSKLTQWLQAFGYELPENEQVISSIGYSTRFYKASKQIIEDVGTIVVDEMQEEGKMGVGILPIENDRVWVTLFGIGGHFPSTDVHGFEQELANLHLVQAEIADALKQAQPLTTPRGYRVPICERHRYDRVERWPAGLLVMGDAFCHFDPIYGQGMTVAAVEAETLEGALLEQQRNPQPDFERRTLQRMQEAAITSAWWLSALNDLRGSGVEYKGEEGPQGVQLLHCYLDLYFKYALEHPVAPASALKTCQPTVAKLALMNGLLVPPKEVFNASTLTLLLEEETSTDDSRRLHELVDAYNLSPEAIMEQVLPAFMRITVAR</sequence>
<feature type="domain" description="FAD-binding" evidence="1">
    <location>
        <begin position="57"/>
        <end position="302"/>
    </location>
</feature>
<dbReference type="EMBL" id="BNJF01000002">
    <property type="protein sequence ID" value="GHO45717.1"/>
    <property type="molecule type" value="Genomic_DNA"/>
</dbReference>
<accession>A0A8J3MR92</accession>
<dbReference type="Gene3D" id="3.50.50.60">
    <property type="entry name" value="FAD/NAD(P)-binding domain"/>
    <property type="match status" value="1"/>
</dbReference>